<dbReference type="RefSeq" id="WP_246839223.1">
    <property type="nucleotide sequence ID" value="NZ_JAMQPS010000004.1"/>
</dbReference>
<dbReference type="Proteomes" id="UP001209694">
    <property type="component" value="Unassembled WGS sequence"/>
</dbReference>
<dbReference type="EMBL" id="JAMQQD010000006">
    <property type="protein sequence ID" value="MCW7516436.1"/>
    <property type="molecule type" value="Genomic_DNA"/>
</dbReference>
<dbReference type="Pfam" id="PF20240">
    <property type="entry name" value="DUF6597"/>
    <property type="match status" value="1"/>
</dbReference>
<reference evidence="2" key="1">
    <citation type="submission" date="2022-06" db="EMBL/GenBank/DDBJ databases">
        <title>Leptospira isolates from biofilms formed at urban environments.</title>
        <authorList>
            <person name="Ribeiro P.S."/>
            <person name="Sousa T."/>
            <person name="Carvalho N."/>
            <person name="Aburjaile F."/>
            <person name="Neves F."/>
            <person name="Oliveira D."/>
            <person name="Blanco L."/>
            <person name="Lima J."/>
            <person name="Costa F."/>
            <person name="Brenig B."/>
            <person name="Soares S."/>
            <person name="Ramos R."/>
            <person name="Goes-Neto A."/>
            <person name="Matiuzzi M."/>
            <person name="Azevedo V."/>
            <person name="Ristow P."/>
        </authorList>
    </citation>
    <scope>NUCLEOTIDE SEQUENCE</scope>
    <source>
        <strain evidence="2">VSF7</strain>
    </source>
</reference>
<dbReference type="PROSITE" id="PS01124">
    <property type="entry name" value="HTH_ARAC_FAMILY_2"/>
    <property type="match status" value="1"/>
</dbReference>
<dbReference type="GO" id="GO:0003700">
    <property type="term" value="F:DNA-binding transcription factor activity"/>
    <property type="evidence" value="ECO:0007669"/>
    <property type="project" value="InterPro"/>
</dbReference>
<dbReference type="AlphaFoldDB" id="A0AAW5V9H6"/>
<gene>
    <name evidence="2" type="ORF">ND810_14805</name>
</gene>
<dbReference type="GO" id="GO:0043565">
    <property type="term" value="F:sequence-specific DNA binding"/>
    <property type="evidence" value="ECO:0007669"/>
    <property type="project" value="InterPro"/>
</dbReference>
<sequence>MKINTLNIKPELSEIVESIWFFESNLGIPRSENSIVVPHSSVKLIVPIFGKLTAENSRLSHEYPESKILVTGIWDHPVSIYSSKVKIQTLIFRFTTTGGYRIFPFPLSEITNRILYFSNIFGEDVIKMENFIQDKINPFLISELIQNYLIKIKNLYHKENRIVNYVVEHIQMQKEQFLLQDIYDDIGFSKRYLDKLFKIYIGVPPKTISSIERFQSIYKTWAKSDILHFQTQGLFDLYYDQAHFIKEFKKYTGQTPNQFYHSKNDFGKLFYKNL</sequence>
<comment type="caution">
    <text evidence="2">The sequence shown here is derived from an EMBL/GenBank/DDBJ whole genome shotgun (WGS) entry which is preliminary data.</text>
</comment>
<dbReference type="InterPro" id="IPR018060">
    <property type="entry name" value="HTH_AraC"/>
</dbReference>
<proteinExistence type="predicted"/>
<dbReference type="Gene3D" id="1.10.10.60">
    <property type="entry name" value="Homeodomain-like"/>
    <property type="match status" value="2"/>
</dbReference>
<evidence type="ECO:0000313" key="2">
    <source>
        <dbReference type="EMBL" id="MCW7516436.1"/>
    </source>
</evidence>
<dbReference type="InterPro" id="IPR046532">
    <property type="entry name" value="DUF6597"/>
</dbReference>
<accession>A0AAW5V9H6</accession>
<feature type="domain" description="HTH araC/xylS-type" evidence="1">
    <location>
        <begin position="160"/>
        <end position="262"/>
    </location>
</feature>
<protein>
    <submittedName>
        <fullName evidence="2">DNA-binding protein</fullName>
    </submittedName>
</protein>
<evidence type="ECO:0000313" key="3">
    <source>
        <dbReference type="Proteomes" id="UP001209694"/>
    </source>
</evidence>
<evidence type="ECO:0000259" key="1">
    <source>
        <dbReference type="PROSITE" id="PS01124"/>
    </source>
</evidence>
<keyword evidence="2" id="KW-0238">DNA-binding</keyword>
<organism evidence="2 3">
    <name type="scientific">Leptospira levettii</name>
    <dbReference type="NCBI Taxonomy" id="2023178"/>
    <lineage>
        <taxon>Bacteria</taxon>
        <taxon>Pseudomonadati</taxon>
        <taxon>Spirochaetota</taxon>
        <taxon>Spirochaetia</taxon>
        <taxon>Leptospirales</taxon>
        <taxon>Leptospiraceae</taxon>
        <taxon>Leptospira</taxon>
    </lineage>
</organism>
<name>A0AAW5V9H6_9LEPT</name>